<feature type="compositionally biased region" description="Polar residues" evidence="1">
    <location>
        <begin position="17"/>
        <end position="27"/>
    </location>
</feature>
<evidence type="ECO:0000313" key="2">
    <source>
        <dbReference type="EMBL" id="KAG8234730.1"/>
    </source>
</evidence>
<reference evidence="2" key="1">
    <citation type="submission" date="2013-04" db="EMBL/GenBank/DDBJ databases">
        <authorList>
            <person name="Qu J."/>
            <person name="Murali S.C."/>
            <person name="Bandaranaike D."/>
            <person name="Bellair M."/>
            <person name="Blankenburg K."/>
            <person name="Chao H."/>
            <person name="Dinh H."/>
            <person name="Doddapaneni H."/>
            <person name="Downs B."/>
            <person name="Dugan-Rocha S."/>
            <person name="Elkadiri S."/>
            <person name="Gnanaolivu R.D."/>
            <person name="Hernandez B."/>
            <person name="Javaid M."/>
            <person name="Jayaseelan J.C."/>
            <person name="Lee S."/>
            <person name="Li M."/>
            <person name="Ming W."/>
            <person name="Munidasa M."/>
            <person name="Muniz J."/>
            <person name="Nguyen L."/>
            <person name="Ongeri F."/>
            <person name="Osuji N."/>
            <person name="Pu L.-L."/>
            <person name="Puazo M."/>
            <person name="Qu C."/>
            <person name="Quiroz J."/>
            <person name="Raj R."/>
            <person name="Weissenberger G."/>
            <person name="Xin Y."/>
            <person name="Zou X."/>
            <person name="Han Y."/>
            <person name="Richards S."/>
            <person name="Worley K."/>
            <person name="Muzny D."/>
            <person name="Gibbs R."/>
        </authorList>
    </citation>
    <scope>NUCLEOTIDE SEQUENCE</scope>
    <source>
        <strain evidence="2">Sampled in the wild</strain>
    </source>
</reference>
<dbReference type="EMBL" id="KZ308841">
    <property type="protein sequence ID" value="KAG8234730.1"/>
    <property type="molecule type" value="Genomic_DNA"/>
</dbReference>
<dbReference type="Proteomes" id="UP000792457">
    <property type="component" value="Unassembled WGS sequence"/>
</dbReference>
<protein>
    <submittedName>
        <fullName evidence="2">Uncharacterized protein</fullName>
    </submittedName>
</protein>
<accession>A0A8K0KH04</accession>
<reference evidence="2" key="2">
    <citation type="submission" date="2017-10" db="EMBL/GenBank/DDBJ databases">
        <title>Ladona fulva Genome sequencing and assembly.</title>
        <authorList>
            <person name="Murali S."/>
            <person name="Richards S."/>
            <person name="Bandaranaike D."/>
            <person name="Bellair M."/>
            <person name="Blankenburg K."/>
            <person name="Chao H."/>
            <person name="Dinh H."/>
            <person name="Doddapaneni H."/>
            <person name="Dugan-Rocha S."/>
            <person name="Elkadiri S."/>
            <person name="Gnanaolivu R."/>
            <person name="Hernandez B."/>
            <person name="Skinner E."/>
            <person name="Javaid M."/>
            <person name="Lee S."/>
            <person name="Li M."/>
            <person name="Ming W."/>
            <person name="Munidasa M."/>
            <person name="Muniz J."/>
            <person name="Nguyen L."/>
            <person name="Hughes D."/>
            <person name="Osuji N."/>
            <person name="Pu L.-L."/>
            <person name="Puazo M."/>
            <person name="Qu C."/>
            <person name="Quiroz J."/>
            <person name="Raj R."/>
            <person name="Weissenberger G."/>
            <person name="Xin Y."/>
            <person name="Zou X."/>
            <person name="Han Y."/>
            <person name="Worley K."/>
            <person name="Muzny D."/>
            <person name="Gibbs R."/>
        </authorList>
    </citation>
    <scope>NUCLEOTIDE SEQUENCE</scope>
    <source>
        <strain evidence="2">Sampled in the wild</strain>
    </source>
</reference>
<name>A0A8K0KH04_LADFU</name>
<gene>
    <name evidence="2" type="ORF">J437_LFUL000964</name>
</gene>
<proteinExistence type="predicted"/>
<dbReference type="AlphaFoldDB" id="A0A8K0KH04"/>
<comment type="caution">
    <text evidence="2">The sequence shown here is derived from an EMBL/GenBank/DDBJ whole genome shotgun (WGS) entry which is preliminary data.</text>
</comment>
<sequence length="248" mass="27347">MAETRSKTLKKRDGSGSFISNLSSAIKKSSKRQLEDKHVSLPTKKWKCPKVSKKTTNDNCQDEEFQINSLRNTSESSNSLEIVNQGFEDFSEEPLCFDGSDNEAETCSDQKSMKNDTPAKQSNNACGTNLLAEVVNNSESAYQELRSSTILECHGCNNEPNVSLPQTNEVNSSVTGNEVMIPSPNDLSGPSDRIDLNIDSNTTNSNVKGPGSKVFIGPYNDLVNVLEDIKYINVVVKNIKEEMEKLIK</sequence>
<feature type="compositionally biased region" description="Basic and acidic residues" evidence="1">
    <location>
        <begin position="1"/>
        <end position="14"/>
    </location>
</feature>
<feature type="region of interest" description="Disordered" evidence="1">
    <location>
        <begin position="1"/>
        <end position="39"/>
    </location>
</feature>
<organism evidence="2 3">
    <name type="scientific">Ladona fulva</name>
    <name type="common">Scarce chaser dragonfly</name>
    <name type="synonym">Libellula fulva</name>
    <dbReference type="NCBI Taxonomy" id="123851"/>
    <lineage>
        <taxon>Eukaryota</taxon>
        <taxon>Metazoa</taxon>
        <taxon>Ecdysozoa</taxon>
        <taxon>Arthropoda</taxon>
        <taxon>Hexapoda</taxon>
        <taxon>Insecta</taxon>
        <taxon>Pterygota</taxon>
        <taxon>Palaeoptera</taxon>
        <taxon>Odonata</taxon>
        <taxon>Epiprocta</taxon>
        <taxon>Anisoptera</taxon>
        <taxon>Libelluloidea</taxon>
        <taxon>Libellulidae</taxon>
        <taxon>Ladona</taxon>
    </lineage>
</organism>
<feature type="region of interest" description="Disordered" evidence="1">
    <location>
        <begin position="102"/>
        <end position="121"/>
    </location>
</feature>
<evidence type="ECO:0000256" key="1">
    <source>
        <dbReference type="SAM" id="MobiDB-lite"/>
    </source>
</evidence>
<keyword evidence="3" id="KW-1185">Reference proteome</keyword>
<evidence type="ECO:0000313" key="3">
    <source>
        <dbReference type="Proteomes" id="UP000792457"/>
    </source>
</evidence>